<evidence type="ECO:0000259" key="3">
    <source>
        <dbReference type="Pfam" id="PF06791"/>
    </source>
</evidence>
<evidence type="ECO:0000313" key="4">
    <source>
        <dbReference type="EMBL" id="MCD9096200.1"/>
    </source>
</evidence>
<dbReference type="Pfam" id="PF06791">
    <property type="entry name" value="TMP_2"/>
    <property type="match status" value="1"/>
</dbReference>
<accession>A0ABS8UBF9</accession>
<evidence type="ECO:0000313" key="5">
    <source>
        <dbReference type="Proteomes" id="UP001430360"/>
    </source>
</evidence>
<dbReference type="InterPro" id="IPR009628">
    <property type="entry name" value="Phage_tape_measure_N"/>
</dbReference>
<feature type="domain" description="Bacteriophage tail tape measure N-terminal" evidence="3">
    <location>
        <begin position="241"/>
        <end position="378"/>
    </location>
</feature>
<keyword evidence="5" id="KW-1185">Reference proteome</keyword>
<evidence type="ECO:0000256" key="1">
    <source>
        <dbReference type="SAM" id="MobiDB-lite"/>
    </source>
</evidence>
<keyword evidence="2" id="KW-0472">Membrane</keyword>
<keyword evidence="2" id="KW-0812">Transmembrane</keyword>
<proteinExistence type="predicted"/>
<keyword evidence="2" id="KW-1133">Transmembrane helix</keyword>
<dbReference type="RefSeq" id="WP_232134673.1">
    <property type="nucleotide sequence ID" value="NZ_JAJQKU010000001.1"/>
</dbReference>
<comment type="caution">
    <text evidence="4">The sequence shown here is derived from an EMBL/GenBank/DDBJ whole genome shotgun (WGS) entry which is preliminary data.</text>
</comment>
<sequence length="880" mass="94319">MDVAQLGYEVDSSGLERGTRALDDNTRAAERTATATETLESRYQAIARRGVEYAESTRGANLSDRALAEAAREAAAGIDTKAQVMARAGSEQERIARRVEAMRLAEERLTAQQQQAARASKAQEINLKQLLGQIDPTIAKLDRLAEAEGRLEQAFDMGLINPQVFDQYQSKLDAARAATLNVGKASDIATNSIGNLNLQAVETQQSIAALARAVVTGQWGQAQSSITSLTARTGMLGAAGLGTTAVIGGLVAGFGAFAIMAGKGYIEARRMEGVIIGLGGAADVTTGDMLDLRNEIGRTTGDYASATQAVNQLLLSGKATGDMLDSMAMSASNLAMLTGQSVSSTTSEITTLADGGAEAIEKWMQKYGLLTAETYLHIESIRRQKGETAALTAVLEEAERVSGERVQQMKTQAGMLEAAWVGVTNAIKGALQELKDYGRSDINRQIIEAQRALNRAGGPGGAPGEAAMRQRILDDLIRQRDAQDAANTSQLDYLKSARASERELESARTAAAQKRTEDEAKAESDIERQLQSVYGLDTAVNRLEMSFAGMSEERQKAMVADGRYTALLNRAMEEDAKRNERRTRVAKVQLTEEEKSEARLQQQYSNSEASLTRQIALYGDSSRAAAMAYDIKAAGLDKLNPKLATANQELAQWLDWLDEMSTLDDAWDGISEGYKRNTDTISEYAKQAARNMQSSFANFLFDPFAEGSRGMLKGFSDTIRRMAAEAASTKFFEMIGGAMSAYSGTGSGWINAVGGMFQANGKREYGGPVSRSGMYQVGERNKPEILSTPNGQYLIPGDSGRVDPIRAAPAGRGGAGVVSVKVEMINQGGQVETRSQQARQMPDGTVLVKLINDVVGDSFASGTGAPYASAKNRFGLKDAV</sequence>
<dbReference type="Proteomes" id="UP001430360">
    <property type="component" value="Unassembled WGS sequence"/>
</dbReference>
<feature type="region of interest" description="Disordered" evidence="1">
    <location>
        <begin position="505"/>
        <end position="524"/>
    </location>
</feature>
<gene>
    <name evidence="4" type="ORF">LTT95_04525</name>
</gene>
<reference evidence="4" key="1">
    <citation type="submission" date="2021-12" db="EMBL/GenBank/DDBJ databases">
        <authorList>
            <person name="Ulrich A."/>
        </authorList>
    </citation>
    <scope>NUCLEOTIDE SEQUENCE</scope>
    <source>
        <strain evidence="4">A1P009</strain>
    </source>
</reference>
<organism evidence="4 5">
    <name type="scientific">Luteimonas fraxinea</name>
    <dbReference type="NCBI Taxonomy" id="2901869"/>
    <lineage>
        <taxon>Bacteria</taxon>
        <taxon>Pseudomonadati</taxon>
        <taxon>Pseudomonadota</taxon>
        <taxon>Gammaproteobacteria</taxon>
        <taxon>Lysobacterales</taxon>
        <taxon>Lysobacteraceae</taxon>
        <taxon>Luteimonas</taxon>
    </lineage>
</organism>
<feature type="transmembrane region" description="Helical" evidence="2">
    <location>
        <begin position="235"/>
        <end position="261"/>
    </location>
</feature>
<feature type="compositionally biased region" description="Basic and acidic residues" evidence="1">
    <location>
        <begin position="514"/>
        <end position="524"/>
    </location>
</feature>
<evidence type="ECO:0000256" key="2">
    <source>
        <dbReference type="SAM" id="Phobius"/>
    </source>
</evidence>
<reference evidence="4" key="2">
    <citation type="journal article" date="2022" name="Syst. Appl. Microbiol.">
        <title>Physiological and genomic characterisation of Luteimonas fraxinea sp. nov., a bacterial species associated with trees tolerant to ash dieback.</title>
        <authorList>
            <person name="Ulrich K."/>
            <person name="Becker R."/>
            <person name="Behrendt U."/>
            <person name="Kube M."/>
            <person name="Schneck V."/>
            <person name="Ulrich A."/>
        </authorList>
    </citation>
    <scope>NUCLEOTIDE SEQUENCE</scope>
    <source>
        <strain evidence="4">A1P009</strain>
    </source>
</reference>
<name>A0ABS8UBF9_9GAMM</name>
<dbReference type="EMBL" id="JAJQKU010000001">
    <property type="protein sequence ID" value="MCD9096200.1"/>
    <property type="molecule type" value="Genomic_DNA"/>
</dbReference>
<protein>
    <submittedName>
        <fullName evidence="4">Phage tail length tape measure family protein</fullName>
    </submittedName>
</protein>